<sequence length="463" mass="47227">MRKPRAPRRQPDPPEEDPLPPSVPPASAGGRRGGAGRRAAGSRSAQGGTGAPTRGGRPRRTAAQSSGGHASTGRGGAGAGSSSTRPEKGSHPATGPEREEGPQERTEHSSELTVFSRRPAIELRREGRADRVVSTGLADRLAERRRALMRLRMRWVLACLLVVALVAALGWGLLFSPLLALRTAGIGVTGSDGSVQDSQVRQILAPYEGRSLLRLDMAELSEKVGDGLVRVRSAQVTRSWPHGLSVELSMRVPVAARHTDAGVEVLDDQAVVLEVAPEAPQGLVTIVAEGQGPGQAGTGGELSAAQVSAVAEVAGALDPQVLARVVSGSATTTGQVTLTLSDGATVVWGESKDNARKSKVLTVLLQTPAAVYDVSSKSPTTSQTPAAQSPAAPGTAGTADDGAQPASPEQAPDSTPADPGPEGAEPGVEPGAEPGAVPDQQEPAAPPQDGAPQEPSESATPAP</sequence>
<evidence type="ECO:0000256" key="1">
    <source>
        <dbReference type="ARBA" id="ARBA00022475"/>
    </source>
</evidence>
<dbReference type="InterPro" id="IPR013685">
    <property type="entry name" value="POTRA_FtsQ_type"/>
</dbReference>
<proteinExistence type="predicted"/>
<evidence type="ECO:0000259" key="8">
    <source>
        <dbReference type="Pfam" id="PF03799"/>
    </source>
</evidence>
<feature type="compositionally biased region" description="Basic and acidic residues" evidence="6">
    <location>
        <begin position="85"/>
        <end position="110"/>
    </location>
</feature>
<keyword evidence="1" id="KW-1003">Cell membrane</keyword>
<keyword evidence="4 7" id="KW-1133">Transmembrane helix</keyword>
<organism evidence="10 11">
    <name type="scientific">Actinomyces capricornis</name>
    <dbReference type="NCBI Taxonomy" id="2755559"/>
    <lineage>
        <taxon>Bacteria</taxon>
        <taxon>Bacillati</taxon>
        <taxon>Actinomycetota</taxon>
        <taxon>Actinomycetes</taxon>
        <taxon>Actinomycetales</taxon>
        <taxon>Actinomycetaceae</taxon>
        <taxon>Actinomyces</taxon>
    </lineage>
</organism>
<evidence type="ECO:0000256" key="2">
    <source>
        <dbReference type="ARBA" id="ARBA00022618"/>
    </source>
</evidence>
<keyword evidence="2" id="KW-0132">Cell division</keyword>
<keyword evidence="3 7" id="KW-0812">Transmembrane</keyword>
<dbReference type="Pfam" id="PF08478">
    <property type="entry name" value="POTRA_1"/>
    <property type="match status" value="1"/>
</dbReference>
<dbReference type="PANTHER" id="PTHR37820:SF1">
    <property type="entry name" value="CELL DIVISION PROTEIN FTSQ"/>
    <property type="match status" value="1"/>
</dbReference>
<name>A0ABN6K109_9ACTO</name>
<evidence type="ECO:0000256" key="6">
    <source>
        <dbReference type="SAM" id="MobiDB-lite"/>
    </source>
</evidence>
<evidence type="ECO:0008006" key="12">
    <source>
        <dbReference type="Google" id="ProtNLM"/>
    </source>
</evidence>
<evidence type="ECO:0000259" key="9">
    <source>
        <dbReference type="Pfam" id="PF08478"/>
    </source>
</evidence>
<feature type="compositionally biased region" description="Low complexity" evidence="6">
    <location>
        <begin position="416"/>
        <end position="455"/>
    </location>
</feature>
<evidence type="ECO:0000256" key="4">
    <source>
        <dbReference type="ARBA" id="ARBA00022989"/>
    </source>
</evidence>
<feature type="compositionally biased region" description="Low complexity" evidence="6">
    <location>
        <begin position="378"/>
        <end position="406"/>
    </location>
</feature>
<dbReference type="RefSeq" id="WP_223909768.1">
    <property type="nucleotide sequence ID" value="NZ_AP025017.1"/>
</dbReference>
<protein>
    <recommendedName>
        <fullName evidence="12">Cell division protein FtsQ</fullName>
    </recommendedName>
</protein>
<feature type="region of interest" description="Disordered" evidence="6">
    <location>
        <begin position="1"/>
        <end position="113"/>
    </location>
</feature>
<reference evidence="10 11" key="1">
    <citation type="submission" date="2021-08" db="EMBL/GenBank/DDBJ databases">
        <title>Whole genome sequence of novel Actinomyces species strain MAS-1.</title>
        <authorList>
            <person name="Saito M."/>
            <person name="Kuwahara N."/>
            <person name="Takizawa T."/>
            <person name="Gotouda H."/>
            <person name="Ochiai T."/>
        </authorList>
    </citation>
    <scope>NUCLEOTIDE SEQUENCE [LARGE SCALE GENOMIC DNA]</scope>
    <source>
        <strain evidence="10 11">MAS-1</strain>
    </source>
</reference>
<feature type="transmembrane region" description="Helical" evidence="7">
    <location>
        <begin position="155"/>
        <end position="174"/>
    </location>
</feature>
<feature type="domain" description="POTRA" evidence="9">
    <location>
        <begin position="186"/>
        <end position="248"/>
    </location>
</feature>
<evidence type="ECO:0000256" key="3">
    <source>
        <dbReference type="ARBA" id="ARBA00022692"/>
    </source>
</evidence>
<evidence type="ECO:0000256" key="5">
    <source>
        <dbReference type="ARBA" id="ARBA00023306"/>
    </source>
</evidence>
<dbReference type="Proteomes" id="UP000824496">
    <property type="component" value="Chromosome"/>
</dbReference>
<feature type="region of interest" description="Disordered" evidence="6">
    <location>
        <begin position="375"/>
        <end position="463"/>
    </location>
</feature>
<dbReference type="Pfam" id="PF03799">
    <property type="entry name" value="FtsQ_DivIB_C"/>
    <property type="match status" value="1"/>
</dbReference>
<feature type="domain" description="Cell division protein FtsQ/DivIB C-terminal" evidence="8">
    <location>
        <begin position="262"/>
        <end position="367"/>
    </location>
</feature>
<keyword evidence="11" id="KW-1185">Reference proteome</keyword>
<keyword evidence="7" id="KW-0472">Membrane</keyword>
<keyword evidence="5" id="KW-0131">Cell cycle</keyword>
<evidence type="ECO:0000313" key="10">
    <source>
        <dbReference type="EMBL" id="BDA63274.1"/>
    </source>
</evidence>
<dbReference type="EMBL" id="AP025017">
    <property type="protein sequence ID" value="BDA63274.1"/>
    <property type="molecule type" value="Genomic_DNA"/>
</dbReference>
<accession>A0ABN6K109</accession>
<evidence type="ECO:0000313" key="11">
    <source>
        <dbReference type="Proteomes" id="UP000824496"/>
    </source>
</evidence>
<dbReference type="PANTHER" id="PTHR37820">
    <property type="entry name" value="CELL DIVISION PROTEIN DIVIB"/>
    <property type="match status" value="1"/>
</dbReference>
<dbReference type="InterPro" id="IPR005548">
    <property type="entry name" value="Cell_div_FtsQ/DivIB_C"/>
</dbReference>
<gene>
    <name evidence="10" type="ORF">MANAM107_01080</name>
</gene>
<dbReference type="Gene3D" id="3.10.20.310">
    <property type="entry name" value="membrane protein fhac"/>
    <property type="match status" value="1"/>
</dbReference>
<dbReference type="InterPro" id="IPR050487">
    <property type="entry name" value="FtsQ_DivIB"/>
</dbReference>
<evidence type="ECO:0000256" key="7">
    <source>
        <dbReference type="SAM" id="Phobius"/>
    </source>
</evidence>
<feature type="compositionally biased region" description="Low complexity" evidence="6">
    <location>
        <begin position="37"/>
        <end position="72"/>
    </location>
</feature>